<dbReference type="RefSeq" id="WP_323077647.1">
    <property type="nucleotide sequence ID" value="NZ_CBCSKM010000008.1"/>
</dbReference>
<dbReference type="Proteomes" id="UP001292216">
    <property type="component" value="Unassembled WGS sequence"/>
</dbReference>
<gene>
    <name evidence="1" type="ORF">U9M73_13235</name>
</gene>
<organism evidence="1 2">
    <name type="scientific">Paenibacillus phoenicis</name>
    <dbReference type="NCBI Taxonomy" id="554117"/>
    <lineage>
        <taxon>Bacteria</taxon>
        <taxon>Bacillati</taxon>
        <taxon>Bacillota</taxon>
        <taxon>Bacilli</taxon>
        <taxon>Bacillales</taxon>
        <taxon>Paenibacillaceae</taxon>
        <taxon>Paenibacillus</taxon>
    </lineage>
</organism>
<protein>
    <submittedName>
        <fullName evidence="1">Uncharacterized protein</fullName>
    </submittedName>
</protein>
<evidence type="ECO:0000313" key="2">
    <source>
        <dbReference type="Proteomes" id="UP001292216"/>
    </source>
</evidence>
<proteinExistence type="predicted"/>
<keyword evidence="2" id="KW-1185">Reference proteome</keyword>
<evidence type="ECO:0000313" key="1">
    <source>
        <dbReference type="EMBL" id="MEA3570949.1"/>
    </source>
</evidence>
<reference evidence="1 2" key="1">
    <citation type="submission" date="2023-12" db="EMBL/GenBank/DDBJ databases">
        <title>Whole genome sequencing of Paenibacillus phoenicis isolated from the Phoenix Mars Lander spacecraft assembly facility.</title>
        <authorList>
            <person name="Garcia A."/>
            <person name="Venkateswaran K."/>
        </authorList>
    </citation>
    <scope>NUCLEOTIDE SEQUENCE [LARGE SCALE GENOMIC DNA]</scope>
    <source>
        <strain evidence="1 2">3PO2SA</strain>
    </source>
</reference>
<sequence>MEPGEGAIEYAAELTEGLTREDAAAIIRKLLREPIEDPRIKRCEICGYPFRDKTRPGNAKVCGPSCKTTRKTVQRAEQRARKDVDKPKRERRYDQEAFMRRLWNYEKPYDPDKLAQIAAARERARLMGGGRRKPIRKVEY</sequence>
<name>A0ABU5PMP6_9BACL</name>
<accession>A0ABU5PMP6</accession>
<comment type="caution">
    <text evidence="1">The sequence shown here is derived from an EMBL/GenBank/DDBJ whole genome shotgun (WGS) entry which is preliminary data.</text>
</comment>
<dbReference type="EMBL" id="JAYERP010000001">
    <property type="protein sequence ID" value="MEA3570949.1"/>
    <property type="molecule type" value="Genomic_DNA"/>
</dbReference>